<feature type="transmembrane region" description="Helical" evidence="1">
    <location>
        <begin position="38"/>
        <end position="56"/>
    </location>
</feature>
<feature type="transmembrane region" description="Helical" evidence="1">
    <location>
        <begin position="151"/>
        <end position="168"/>
    </location>
</feature>
<dbReference type="KEGG" id="xcl:G4Z02_00250"/>
<protein>
    <submittedName>
        <fullName evidence="2">YwaF family protein</fullName>
    </submittedName>
</protein>
<dbReference type="Proteomes" id="UP000514720">
    <property type="component" value="Chromosome"/>
</dbReference>
<gene>
    <name evidence="2" type="ORF">G4Z02_00250</name>
</gene>
<name>A0A7L7KNY1_9MOLU</name>
<feature type="transmembrane region" description="Helical" evidence="1">
    <location>
        <begin position="116"/>
        <end position="139"/>
    </location>
</feature>
<organism evidence="2 3">
    <name type="scientific">Candidatus Xianfuyuplasma coldseepsis</name>
    <dbReference type="NCBI Taxonomy" id="2782163"/>
    <lineage>
        <taxon>Bacteria</taxon>
        <taxon>Bacillati</taxon>
        <taxon>Mycoplasmatota</taxon>
        <taxon>Mollicutes</taxon>
        <taxon>Candidatus Izemoplasmatales</taxon>
        <taxon>Candidatus Izemoplasmataceae</taxon>
        <taxon>Candidatus Xianfuyuplasma</taxon>
    </lineage>
</organism>
<keyword evidence="1" id="KW-0812">Transmembrane</keyword>
<evidence type="ECO:0000313" key="3">
    <source>
        <dbReference type="Proteomes" id="UP000514720"/>
    </source>
</evidence>
<feature type="transmembrane region" description="Helical" evidence="1">
    <location>
        <begin position="223"/>
        <end position="246"/>
    </location>
</feature>
<keyword evidence="1" id="KW-1133">Transmembrane helix</keyword>
<proteinExistence type="predicted"/>
<accession>A0A7L7KNY1</accession>
<dbReference type="EMBL" id="CP048914">
    <property type="protein sequence ID" value="QMS84235.1"/>
    <property type="molecule type" value="Genomic_DNA"/>
</dbReference>
<dbReference type="Pfam" id="PF14808">
    <property type="entry name" value="TMEM164"/>
    <property type="match status" value="1"/>
</dbReference>
<evidence type="ECO:0000313" key="2">
    <source>
        <dbReference type="EMBL" id="QMS84235.1"/>
    </source>
</evidence>
<dbReference type="AlphaFoldDB" id="A0A7L7KNY1"/>
<dbReference type="RefSeq" id="WP_258877848.1">
    <property type="nucleotide sequence ID" value="NZ_CP048914.1"/>
</dbReference>
<evidence type="ECO:0000256" key="1">
    <source>
        <dbReference type="SAM" id="Phobius"/>
    </source>
</evidence>
<reference evidence="2 3" key="1">
    <citation type="submission" date="2020-02" db="EMBL/GenBank/DDBJ databases">
        <authorList>
            <person name="Zheng R.K."/>
            <person name="Sun C.M."/>
        </authorList>
    </citation>
    <scope>NUCLEOTIDE SEQUENCE [LARGE SCALE GENOMIC DNA]</scope>
    <source>
        <strain evidence="3">zrk13</strain>
    </source>
</reference>
<keyword evidence="1" id="KW-0472">Membrane</keyword>
<keyword evidence="3" id="KW-1185">Reference proteome</keyword>
<feature type="transmembrane region" description="Helical" evidence="1">
    <location>
        <begin position="92"/>
        <end position="110"/>
    </location>
</feature>
<feature type="transmembrane region" description="Helical" evidence="1">
    <location>
        <begin position="6"/>
        <end position="26"/>
    </location>
</feature>
<sequence length="258" mass="30651">MLDIFSFVYFVWSFSAIASVVGLYFAFRHRSAQFQWRLLFSFTIFAWVLHFSRIWLDPDVTTRMIFFEDLCGFNTMLFPFLITSKNRVSKDIMFFVAALFASHSLFYPNNIEGDPILYFNTIRFFFAHLILVAVPVLMVSWKLHKPSIKSYPYLIAYISVGALYNFYLSNLLVRSGIENRYYNYMGIWGGFDTVYRVFENVAPFLRYTTTVLGEEVSRPIPVIYLYPGLILYYTPVWFLMSFPTWVPWIRKWRTKKAQ</sequence>